<comment type="caution">
    <text evidence="1">The sequence shown here is derived from an EMBL/GenBank/DDBJ whole genome shotgun (WGS) entry which is preliminary data.</text>
</comment>
<sequence>MGQVLNLSVPTTGGTSPLMLVAAMETGRGSWAGRNRMWSDMRETTRDMAWQCETWSLTATVLVSGHCLEVRSNTAIQARLDSSRLQQAPKRYSQEFFPLQ</sequence>
<protein>
    <submittedName>
        <fullName evidence="1">Uncharacterized protein</fullName>
    </submittedName>
</protein>
<proteinExistence type="predicted"/>
<dbReference type="Proteomes" id="UP001283361">
    <property type="component" value="Unassembled WGS sequence"/>
</dbReference>
<dbReference type="AlphaFoldDB" id="A0AAE1AM21"/>
<reference evidence="1" key="1">
    <citation type="journal article" date="2023" name="G3 (Bethesda)">
        <title>A reference genome for the long-term kleptoplast-retaining sea slug Elysia crispata morphotype clarki.</title>
        <authorList>
            <person name="Eastman K.E."/>
            <person name="Pendleton A.L."/>
            <person name="Shaikh M.A."/>
            <person name="Suttiyut T."/>
            <person name="Ogas R."/>
            <person name="Tomko P."/>
            <person name="Gavelis G."/>
            <person name="Widhalm J.R."/>
            <person name="Wisecaver J.H."/>
        </authorList>
    </citation>
    <scope>NUCLEOTIDE SEQUENCE</scope>
    <source>
        <strain evidence="1">ECLA1</strain>
    </source>
</reference>
<name>A0AAE1AM21_9GAST</name>
<dbReference type="EMBL" id="JAWDGP010001678">
    <property type="protein sequence ID" value="KAK3789207.1"/>
    <property type="molecule type" value="Genomic_DNA"/>
</dbReference>
<evidence type="ECO:0000313" key="1">
    <source>
        <dbReference type="EMBL" id="KAK3789207.1"/>
    </source>
</evidence>
<keyword evidence="2" id="KW-1185">Reference proteome</keyword>
<gene>
    <name evidence="1" type="ORF">RRG08_001597</name>
</gene>
<evidence type="ECO:0000313" key="2">
    <source>
        <dbReference type="Proteomes" id="UP001283361"/>
    </source>
</evidence>
<organism evidence="1 2">
    <name type="scientific">Elysia crispata</name>
    <name type="common">lettuce slug</name>
    <dbReference type="NCBI Taxonomy" id="231223"/>
    <lineage>
        <taxon>Eukaryota</taxon>
        <taxon>Metazoa</taxon>
        <taxon>Spiralia</taxon>
        <taxon>Lophotrochozoa</taxon>
        <taxon>Mollusca</taxon>
        <taxon>Gastropoda</taxon>
        <taxon>Heterobranchia</taxon>
        <taxon>Euthyneura</taxon>
        <taxon>Panpulmonata</taxon>
        <taxon>Sacoglossa</taxon>
        <taxon>Placobranchoidea</taxon>
        <taxon>Plakobranchidae</taxon>
        <taxon>Elysia</taxon>
    </lineage>
</organism>
<accession>A0AAE1AM21</accession>